<proteinExistence type="predicted"/>
<evidence type="ECO:0000256" key="3">
    <source>
        <dbReference type="ARBA" id="ARBA00022840"/>
    </source>
</evidence>
<dbReference type="InterPro" id="IPR047641">
    <property type="entry name" value="ABC_transpr_MalK/UgpC-like"/>
</dbReference>
<evidence type="ECO:0000313" key="6">
    <source>
        <dbReference type="Proteomes" id="UP001523566"/>
    </source>
</evidence>
<sequence length="382" mass="43497">MASVSLKQVHKTFPNGFEAVKNIDLDVEDGEFVVFVGPSGCGKSTIIRMVAGQEMVTSGEIKINGKQLKEINPKELSMAMVLQNYALYPKLTVEENLAFGLEKRGYPKEEIEARSREVAADLHLADIYNKKPKSLSASQRQRVALGRALILKPDLLILDEPLAGLEKEIRESVVQSMAKKHAEIKNTILYVTHSVKEAKILASQIVVMKRGEVIQKGTYKELYYKPENAFVAEFINEPDINLIDGQYEVLEGRAYITTELGEFYIKLEQKEMEEIHKRKREVIVGIRPEDITLGKGREKDSVRFSKRIEGVLKEEESTLLTMRVANRSFNTLMRGEYKGKADAVEEFCVETDRIYVFDRKTKELILAESKLNIKPNQYCWKS</sequence>
<dbReference type="SUPFAM" id="SSF52540">
    <property type="entry name" value="P-loop containing nucleoside triphosphate hydrolases"/>
    <property type="match status" value="1"/>
</dbReference>
<name>A0ABT1ECA6_9FIRM</name>
<protein>
    <submittedName>
        <fullName evidence="5">ABC transporter ATP-binding protein</fullName>
    </submittedName>
</protein>
<comment type="caution">
    <text evidence="5">The sequence shown here is derived from an EMBL/GenBank/DDBJ whole genome shotgun (WGS) entry which is preliminary data.</text>
</comment>
<evidence type="ECO:0000313" key="5">
    <source>
        <dbReference type="EMBL" id="MCP1102471.1"/>
    </source>
</evidence>
<dbReference type="SMART" id="SM00382">
    <property type="entry name" value="AAA"/>
    <property type="match status" value="1"/>
</dbReference>
<dbReference type="InterPro" id="IPR012340">
    <property type="entry name" value="NA-bd_OB-fold"/>
</dbReference>
<dbReference type="PROSITE" id="PS50893">
    <property type="entry name" value="ABC_TRANSPORTER_2"/>
    <property type="match status" value="1"/>
</dbReference>
<keyword evidence="1" id="KW-0813">Transport</keyword>
<keyword evidence="2" id="KW-0547">Nucleotide-binding</keyword>
<keyword evidence="6" id="KW-1185">Reference proteome</keyword>
<feature type="domain" description="ABC transporter" evidence="4">
    <location>
        <begin position="4"/>
        <end position="235"/>
    </location>
</feature>
<dbReference type="SUPFAM" id="SSF50331">
    <property type="entry name" value="MOP-like"/>
    <property type="match status" value="1"/>
</dbReference>
<dbReference type="GO" id="GO:0005524">
    <property type="term" value="F:ATP binding"/>
    <property type="evidence" value="ECO:0007669"/>
    <property type="project" value="UniProtKB-KW"/>
</dbReference>
<dbReference type="PANTHER" id="PTHR43875:SF1">
    <property type="entry name" value="OSMOPROTECTIVE COMPOUNDS UPTAKE ATP-BINDING PROTEIN GGTA"/>
    <property type="match status" value="1"/>
</dbReference>
<dbReference type="RefSeq" id="WP_262066257.1">
    <property type="nucleotide sequence ID" value="NZ_JAMXOD010000011.1"/>
</dbReference>
<dbReference type="Pfam" id="PF00005">
    <property type="entry name" value="ABC_tran"/>
    <property type="match status" value="1"/>
</dbReference>
<evidence type="ECO:0000259" key="4">
    <source>
        <dbReference type="PROSITE" id="PS50893"/>
    </source>
</evidence>
<dbReference type="EMBL" id="JAMZFW010000011">
    <property type="protein sequence ID" value="MCP1102471.1"/>
    <property type="molecule type" value="Genomic_DNA"/>
</dbReference>
<dbReference type="InterPro" id="IPR003439">
    <property type="entry name" value="ABC_transporter-like_ATP-bd"/>
</dbReference>
<evidence type="ECO:0000256" key="2">
    <source>
        <dbReference type="ARBA" id="ARBA00022741"/>
    </source>
</evidence>
<dbReference type="InterPro" id="IPR027417">
    <property type="entry name" value="P-loop_NTPase"/>
</dbReference>
<accession>A0ABT1ECA6</accession>
<reference evidence="5 6" key="1">
    <citation type="journal article" date="2022" name="Genome Biol. Evol.">
        <title>Host diet, physiology and behaviors set the stage for Lachnospiraceae cladogenesis.</title>
        <authorList>
            <person name="Vera-Ponce De Leon A."/>
            <person name="Schneider M."/>
            <person name="Jahnes B.C."/>
            <person name="Sadowski V."/>
            <person name="Camuy-Velez L.A."/>
            <person name="Duan J."/>
            <person name="Sabree Z.L."/>
        </authorList>
    </citation>
    <scope>NUCLEOTIDE SEQUENCE [LARGE SCALE GENOMIC DNA]</scope>
    <source>
        <strain evidence="5 6">PAL113</strain>
    </source>
</reference>
<gene>
    <name evidence="5" type="ORF">NK125_08605</name>
</gene>
<dbReference type="InterPro" id="IPR008995">
    <property type="entry name" value="Mo/tungstate-bd_C_term_dom"/>
</dbReference>
<dbReference type="PANTHER" id="PTHR43875">
    <property type="entry name" value="MALTODEXTRIN IMPORT ATP-BINDING PROTEIN MSMX"/>
    <property type="match status" value="1"/>
</dbReference>
<dbReference type="Gene3D" id="2.40.50.140">
    <property type="entry name" value="Nucleic acid-binding proteins"/>
    <property type="match status" value="1"/>
</dbReference>
<dbReference type="Gene3D" id="3.40.50.300">
    <property type="entry name" value="P-loop containing nucleotide triphosphate hydrolases"/>
    <property type="match status" value="1"/>
</dbReference>
<keyword evidence="3 5" id="KW-0067">ATP-binding</keyword>
<dbReference type="Gene3D" id="2.40.50.100">
    <property type="match status" value="1"/>
</dbReference>
<dbReference type="Proteomes" id="UP001523566">
    <property type="component" value="Unassembled WGS sequence"/>
</dbReference>
<evidence type="ECO:0000256" key="1">
    <source>
        <dbReference type="ARBA" id="ARBA00022448"/>
    </source>
</evidence>
<organism evidence="5 6">
    <name type="scientific">Aequitasia blattaphilus</name>
    <dbReference type="NCBI Taxonomy" id="2949332"/>
    <lineage>
        <taxon>Bacteria</taxon>
        <taxon>Bacillati</taxon>
        <taxon>Bacillota</taxon>
        <taxon>Clostridia</taxon>
        <taxon>Lachnospirales</taxon>
        <taxon>Lachnospiraceae</taxon>
        <taxon>Aequitasia</taxon>
    </lineage>
</organism>
<dbReference type="InterPro" id="IPR003593">
    <property type="entry name" value="AAA+_ATPase"/>
</dbReference>